<organism evidence="2 3">
    <name type="scientific">Xanthomonas perforans</name>
    <dbReference type="NCBI Taxonomy" id="442694"/>
    <lineage>
        <taxon>Bacteria</taxon>
        <taxon>Pseudomonadati</taxon>
        <taxon>Pseudomonadota</taxon>
        <taxon>Gammaproteobacteria</taxon>
        <taxon>Lysobacterales</taxon>
        <taxon>Lysobacteraceae</taxon>
        <taxon>Xanthomonas</taxon>
    </lineage>
</organism>
<accession>A0A7X5SCD9</accession>
<name>A0A7X5SCD9_XANPE</name>
<keyword evidence="1" id="KW-1133">Transmembrane helix</keyword>
<feature type="non-terminal residue" evidence="2">
    <location>
        <position position="38"/>
    </location>
</feature>
<keyword evidence="1" id="KW-0472">Membrane</keyword>
<comment type="caution">
    <text evidence="2">The sequence shown here is derived from an EMBL/GenBank/DDBJ whole genome shotgun (WGS) entry which is preliminary data.</text>
</comment>
<feature type="transmembrane region" description="Helical" evidence="1">
    <location>
        <begin position="12"/>
        <end position="33"/>
    </location>
</feature>
<dbReference type="AlphaFoldDB" id="A0A7X5SCD9"/>
<dbReference type="EMBL" id="JAAGYU010002384">
    <property type="protein sequence ID" value="NEL81243.1"/>
    <property type="molecule type" value="Genomic_DNA"/>
</dbReference>
<gene>
    <name evidence="2" type="ORF">G3W61_33840</name>
</gene>
<protein>
    <submittedName>
        <fullName evidence="2">Mechanosensitive ion channel family protein</fullName>
    </submittedName>
</protein>
<evidence type="ECO:0000313" key="3">
    <source>
        <dbReference type="Proteomes" id="UP000471082"/>
    </source>
</evidence>
<reference evidence="2 3" key="1">
    <citation type="submission" date="2019-11" db="EMBL/GenBank/DDBJ databases">
        <title>Genome-resolved metagenomics to study the prevalence of co-infection and intraspecific heterogeneity among plant pathogen metapopulations.</title>
        <authorList>
            <person name="Newberry E."/>
            <person name="Bhandari R."/>
            <person name="Kemble J."/>
            <person name="Sikora E."/>
            <person name="Potnis N."/>
        </authorList>
    </citation>
    <scope>NUCLEOTIDE SEQUENCE [LARGE SCALE GENOMIC DNA]</scope>
    <source>
        <strain evidence="2">Xp_Tom_Tuscaloosa_18b</strain>
    </source>
</reference>
<evidence type="ECO:0000313" key="2">
    <source>
        <dbReference type="EMBL" id="NEL81243.1"/>
    </source>
</evidence>
<keyword evidence="1" id="KW-0812">Transmembrane</keyword>
<sequence>MTADWNVIREYAIPLGAALLAGVVTWSLMLWLFRRMQG</sequence>
<evidence type="ECO:0000256" key="1">
    <source>
        <dbReference type="SAM" id="Phobius"/>
    </source>
</evidence>
<dbReference type="Proteomes" id="UP000471082">
    <property type="component" value="Unassembled WGS sequence"/>
</dbReference>
<proteinExistence type="predicted"/>